<feature type="binding site" evidence="7">
    <location>
        <position position="336"/>
    </location>
    <ligand>
        <name>carbamoyl phosphate</name>
        <dbReference type="ChEBI" id="CHEBI:58228"/>
    </ligand>
</feature>
<feature type="binding site" evidence="7">
    <location>
        <position position="184"/>
    </location>
    <ligand>
        <name>L-ornithine</name>
        <dbReference type="ChEBI" id="CHEBI:46911"/>
    </ligand>
</feature>
<feature type="binding site" evidence="7">
    <location>
        <position position="248"/>
    </location>
    <ligand>
        <name>L-ornithine</name>
        <dbReference type="ChEBI" id="CHEBI:46911"/>
    </ligand>
</feature>
<dbReference type="EC" id="2.1.3.3" evidence="3 7"/>
<evidence type="ECO:0000256" key="2">
    <source>
        <dbReference type="ARBA" id="ARBA00007805"/>
    </source>
</evidence>
<evidence type="ECO:0000313" key="10">
    <source>
        <dbReference type="EMBL" id="KRK63653.1"/>
    </source>
</evidence>
<evidence type="ECO:0000256" key="1">
    <source>
        <dbReference type="ARBA" id="ARBA00004496"/>
    </source>
</evidence>
<keyword evidence="11" id="KW-1185">Reference proteome</keyword>
<dbReference type="PANTHER" id="PTHR45753">
    <property type="entry name" value="ORNITHINE CARBAMOYLTRANSFERASE, MITOCHONDRIAL"/>
    <property type="match status" value="1"/>
</dbReference>
<evidence type="ECO:0000313" key="11">
    <source>
        <dbReference type="Proteomes" id="UP000050929"/>
    </source>
</evidence>
<dbReference type="Pfam" id="PF02729">
    <property type="entry name" value="OTCace_N"/>
    <property type="match status" value="1"/>
</dbReference>
<dbReference type="PROSITE" id="PS00097">
    <property type="entry name" value="CARBAMOYLTRANSFERASE"/>
    <property type="match status" value="1"/>
</dbReference>
<comment type="catalytic activity">
    <reaction evidence="6 7">
        <text>carbamoyl phosphate + L-ornithine = L-citrulline + phosphate + H(+)</text>
        <dbReference type="Rhea" id="RHEA:19513"/>
        <dbReference type="ChEBI" id="CHEBI:15378"/>
        <dbReference type="ChEBI" id="CHEBI:43474"/>
        <dbReference type="ChEBI" id="CHEBI:46911"/>
        <dbReference type="ChEBI" id="CHEBI:57743"/>
        <dbReference type="ChEBI" id="CHEBI:58228"/>
        <dbReference type="EC" id="2.1.3.3"/>
    </reaction>
</comment>
<keyword evidence="4 7" id="KW-0963">Cytoplasm</keyword>
<dbReference type="Proteomes" id="UP000050929">
    <property type="component" value="Unassembled WGS sequence"/>
</dbReference>
<dbReference type="HAMAP" id="MF_01109">
    <property type="entry name" value="OTCase"/>
    <property type="match status" value="1"/>
</dbReference>
<dbReference type="PANTHER" id="PTHR45753:SF1">
    <property type="entry name" value="ORNITHINE CARBAMOYLTRANSFERASE, CATABOLIC"/>
    <property type="match status" value="1"/>
</dbReference>
<name>A0A0R1IWJ9_9LACO</name>
<dbReference type="FunFam" id="3.40.50.1370:FF:000008">
    <property type="entry name" value="Ornithine carbamoyltransferase"/>
    <property type="match status" value="1"/>
</dbReference>
<dbReference type="EMBL" id="AZDG01000026">
    <property type="protein sequence ID" value="KRK63653.1"/>
    <property type="molecule type" value="Genomic_DNA"/>
</dbReference>
<dbReference type="GO" id="GO:0004585">
    <property type="term" value="F:ornithine carbamoyltransferase activity"/>
    <property type="evidence" value="ECO:0007669"/>
    <property type="project" value="UniProtKB-UniRule"/>
</dbReference>
<feature type="binding site" evidence="7">
    <location>
        <begin position="291"/>
        <end position="292"/>
    </location>
    <ligand>
        <name>carbamoyl phosphate</name>
        <dbReference type="ChEBI" id="CHEBI:58228"/>
    </ligand>
</feature>
<feature type="binding site" evidence="7">
    <location>
        <position position="101"/>
    </location>
    <ligand>
        <name>carbamoyl phosphate</name>
        <dbReference type="ChEBI" id="CHEBI:58228"/>
    </ligand>
</feature>
<dbReference type="GO" id="GO:0019240">
    <property type="term" value="P:citrulline biosynthetic process"/>
    <property type="evidence" value="ECO:0007669"/>
    <property type="project" value="TreeGrafter"/>
</dbReference>
<keyword evidence="5 7" id="KW-0808">Transferase</keyword>
<feature type="binding site" evidence="7">
    <location>
        <begin position="252"/>
        <end position="253"/>
    </location>
    <ligand>
        <name>L-ornithine</name>
        <dbReference type="ChEBI" id="CHEBI:46911"/>
    </ligand>
</feature>
<evidence type="ECO:0000256" key="3">
    <source>
        <dbReference type="ARBA" id="ARBA00013007"/>
    </source>
</evidence>
<dbReference type="InterPro" id="IPR024904">
    <property type="entry name" value="OTCase_ArgI"/>
</dbReference>
<protein>
    <recommendedName>
        <fullName evidence="3 7">Ornithine carbamoyltransferase</fullName>
        <shortName evidence="7">OTCase</shortName>
        <ecNumber evidence="3 7">2.1.3.3</ecNumber>
    </recommendedName>
</protein>
<accession>A0A0R1IWJ9</accession>
<evidence type="ECO:0000259" key="8">
    <source>
        <dbReference type="Pfam" id="PF00185"/>
    </source>
</evidence>
<evidence type="ECO:0000256" key="6">
    <source>
        <dbReference type="ARBA" id="ARBA00048772"/>
    </source>
</evidence>
<dbReference type="NCBIfam" id="NF001986">
    <property type="entry name" value="PRK00779.1"/>
    <property type="match status" value="1"/>
</dbReference>
<dbReference type="InterPro" id="IPR006131">
    <property type="entry name" value="Asp_carbamoyltransf_Asp/Orn-bd"/>
</dbReference>
<reference evidence="10 11" key="1">
    <citation type="journal article" date="2015" name="Genome Announc.">
        <title>Expanding the biotechnology potential of lactobacilli through comparative genomics of 213 strains and associated genera.</title>
        <authorList>
            <person name="Sun Z."/>
            <person name="Harris H.M."/>
            <person name="McCann A."/>
            <person name="Guo C."/>
            <person name="Argimon S."/>
            <person name="Zhang W."/>
            <person name="Yang X."/>
            <person name="Jeffery I.B."/>
            <person name="Cooney J.C."/>
            <person name="Kagawa T.F."/>
            <person name="Liu W."/>
            <person name="Song Y."/>
            <person name="Salvetti E."/>
            <person name="Wrobel A."/>
            <person name="Rasinkangas P."/>
            <person name="Parkhill J."/>
            <person name="Rea M.C."/>
            <person name="O'Sullivan O."/>
            <person name="Ritari J."/>
            <person name="Douillard F.P."/>
            <person name="Paul Ross R."/>
            <person name="Yang R."/>
            <person name="Briner A.E."/>
            <person name="Felis G.E."/>
            <person name="de Vos W.M."/>
            <person name="Barrangou R."/>
            <person name="Klaenhammer T.R."/>
            <person name="Caufield P.W."/>
            <person name="Cui Y."/>
            <person name="Zhang H."/>
            <person name="O'Toole P.W."/>
        </authorList>
    </citation>
    <scope>NUCLEOTIDE SEQUENCE [LARGE SCALE GENOMIC DNA]</scope>
    <source>
        <strain evidence="10 11">DSM 20183</strain>
    </source>
</reference>
<feature type="binding site" evidence="7">
    <location>
        <begin position="152"/>
        <end position="155"/>
    </location>
    <ligand>
        <name>carbamoyl phosphate</name>
        <dbReference type="ChEBI" id="CHEBI:58228"/>
    </ligand>
</feature>
<dbReference type="STRING" id="1423811.FC72_GL001257"/>
<comment type="similarity">
    <text evidence="2 7">Belongs to the aspartate/ornithine carbamoyltransferase superfamily. OTCase family.</text>
</comment>
<dbReference type="InterPro" id="IPR006130">
    <property type="entry name" value="Asp/Orn_carbamoylTrfase"/>
</dbReference>
<dbReference type="Pfam" id="PF00185">
    <property type="entry name" value="OTCace"/>
    <property type="match status" value="1"/>
</dbReference>
<dbReference type="Gene3D" id="3.40.50.1370">
    <property type="entry name" value="Aspartate/ornithine carbamoyltransferase"/>
    <property type="match status" value="2"/>
</dbReference>
<dbReference type="PRINTS" id="PR00100">
    <property type="entry name" value="AOTCASE"/>
</dbReference>
<dbReference type="InterPro" id="IPR006132">
    <property type="entry name" value="Asp/Orn_carbamoyltranf_P-bd"/>
</dbReference>
<dbReference type="AlphaFoldDB" id="A0A0R1IWJ9"/>
<dbReference type="InterPro" id="IPR036901">
    <property type="entry name" value="Asp/Orn_carbamoylTrfase_sf"/>
</dbReference>
<evidence type="ECO:0000256" key="5">
    <source>
        <dbReference type="ARBA" id="ARBA00022679"/>
    </source>
</evidence>
<comment type="subcellular location">
    <subcellularLocation>
        <location evidence="1 7">Cytoplasm</location>
    </subcellularLocation>
</comment>
<feature type="binding site" evidence="7">
    <location>
        <begin position="74"/>
        <end position="77"/>
    </location>
    <ligand>
        <name>carbamoyl phosphate</name>
        <dbReference type="ChEBI" id="CHEBI:58228"/>
    </ligand>
</feature>
<feature type="domain" description="Aspartate/ornithine carbamoyltransferase Asp/Orn-binding" evidence="8">
    <location>
        <begin position="171"/>
        <end position="346"/>
    </location>
</feature>
<sequence>MKLFLILGGNIMAYQGQESSVFQGRSFLKEKDFTPKELEYLINLGLHLKALKKHNIPHHYLEGKNIALLFEKTSTRTRSSFTTAAVDMGAHPEFLGSHDIQLGKKESVEDTAKVLGRMYDGIEFRGFKQKTVEDLAKFSGVPVWNGLTDDWHPTQMIADFMTVKETFGKIKGITLTFVGDGRNNMANSFLVASAMLGVNIHILAPKELFPEQSVIDTAKYFAKDSGSEILITDDIDKGVKGSNVIYTDVWVSMGEEDKWDERLKLLTPYQVNMEMLKKTQMPDDQLIFMHCLPAYHDTLTTTTHDVYEKYGLTEMEVTDEVFRSKYARQFEEAENRMHSIKAIMAATLGHMFIPEV</sequence>
<dbReference type="SUPFAM" id="SSF53671">
    <property type="entry name" value="Aspartate/ornithine carbamoyltransferase"/>
    <property type="match status" value="1"/>
</dbReference>
<feature type="binding site" evidence="7">
    <location>
        <position position="125"/>
    </location>
    <ligand>
        <name>carbamoyl phosphate</name>
        <dbReference type="ChEBI" id="CHEBI:58228"/>
    </ligand>
</feature>
<gene>
    <name evidence="10" type="ORF">FC72_GL001257</name>
</gene>
<dbReference type="InterPro" id="IPR002292">
    <property type="entry name" value="Orn/put_carbamltrans"/>
</dbReference>
<dbReference type="NCBIfam" id="TIGR00658">
    <property type="entry name" value="orni_carb_tr"/>
    <property type="match status" value="1"/>
</dbReference>
<feature type="domain" description="Aspartate/ornithine carbamoyltransferase carbamoyl-P binding" evidence="9">
    <location>
        <begin position="25"/>
        <end position="165"/>
    </location>
</feature>
<dbReference type="PATRIC" id="fig|1423811.3.peg.1281"/>
<dbReference type="PRINTS" id="PR00102">
    <property type="entry name" value="OTCASE"/>
</dbReference>
<organism evidence="10 11">
    <name type="scientific">Companilactobacillus tucceti DSM 20183</name>
    <dbReference type="NCBI Taxonomy" id="1423811"/>
    <lineage>
        <taxon>Bacteria</taxon>
        <taxon>Bacillati</taxon>
        <taxon>Bacillota</taxon>
        <taxon>Bacilli</taxon>
        <taxon>Lactobacillales</taxon>
        <taxon>Lactobacillaceae</taxon>
        <taxon>Companilactobacillus</taxon>
    </lineage>
</organism>
<proteinExistence type="inferred from homology"/>
<evidence type="ECO:0000256" key="4">
    <source>
        <dbReference type="ARBA" id="ARBA00022490"/>
    </source>
</evidence>
<dbReference type="GO" id="GO:0042450">
    <property type="term" value="P:L-arginine biosynthetic process via ornithine"/>
    <property type="evidence" value="ECO:0007669"/>
    <property type="project" value="UniProtKB-UniRule"/>
</dbReference>
<evidence type="ECO:0000259" key="9">
    <source>
        <dbReference type="Pfam" id="PF02729"/>
    </source>
</evidence>
<evidence type="ECO:0000256" key="7">
    <source>
        <dbReference type="HAMAP-Rule" id="MF_01109"/>
    </source>
</evidence>
<comment type="caution">
    <text evidence="10">The sequence shown here is derived from an EMBL/GenBank/DDBJ whole genome shotgun (WGS) entry which is preliminary data.</text>
</comment>
<dbReference type="GO" id="GO:0016597">
    <property type="term" value="F:amino acid binding"/>
    <property type="evidence" value="ECO:0007669"/>
    <property type="project" value="InterPro"/>
</dbReference>
<dbReference type="GO" id="GO:0005737">
    <property type="term" value="C:cytoplasm"/>
    <property type="evidence" value="ECO:0007669"/>
    <property type="project" value="UniProtKB-SubCell"/>
</dbReference>